<dbReference type="SUPFAM" id="SSF51735">
    <property type="entry name" value="NAD(P)-binding Rossmann-fold domains"/>
    <property type="match status" value="1"/>
</dbReference>
<dbReference type="PANTHER" id="PTHR42879:SF6">
    <property type="entry name" value="NADPH-DEPENDENT REDUCTASE BACG"/>
    <property type="match status" value="1"/>
</dbReference>
<protein>
    <recommendedName>
        <fullName evidence="3">SDR family oxidoreductase</fullName>
    </recommendedName>
</protein>
<evidence type="ECO:0000256" key="1">
    <source>
        <dbReference type="ARBA" id="ARBA00006484"/>
    </source>
</evidence>
<dbReference type="Pfam" id="PF13561">
    <property type="entry name" value="adh_short_C2"/>
    <property type="match status" value="1"/>
</dbReference>
<comment type="similarity">
    <text evidence="1">Belongs to the short-chain dehydrogenases/reductases (SDR) family.</text>
</comment>
<evidence type="ECO:0000313" key="2">
    <source>
        <dbReference type="EMBL" id="SVC18558.1"/>
    </source>
</evidence>
<dbReference type="PANTHER" id="PTHR42879">
    <property type="entry name" value="3-OXOACYL-(ACYL-CARRIER-PROTEIN) REDUCTASE"/>
    <property type="match status" value="1"/>
</dbReference>
<sequence>GRTEETLEAAAEELRKAGGDVETFVGDITATEGANAFVAAAKARFGDQIHVLINNVGGSVWSPFAEITDEEWLHVFNLSFFSAVRVSRAAFPGLEAGGGSIVNVSSIFGRENGGPISYNAAKSAMISMSSNLAIEATKKGIRVNSVAPGSIIFPGGSWERKQKADPEAMAKFVEDSIPGGRFGTPEEVAAVVTFLASPKASWVLGACLNVDGGQSKSNF</sequence>
<accession>A0A382K2U6</accession>
<dbReference type="Gene3D" id="3.40.50.720">
    <property type="entry name" value="NAD(P)-binding Rossmann-like Domain"/>
    <property type="match status" value="1"/>
</dbReference>
<name>A0A382K2U6_9ZZZZ</name>
<dbReference type="InterPro" id="IPR036291">
    <property type="entry name" value="NAD(P)-bd_dom_sf"/>
</dbReference>
<dbReference type="CDD" id="cd05233">
    <property type="entry name" value="SDR_c"/>
    <property type="match status" value="1"/>
</dbReference>
<organism evidence="2">
    <name type="scientific">marine metagenome</name>
    <dbReference type="NCBI Taxonomy" id="408172"/>
    <lineage>
        <taxon>unclassified sequences</taxon>
        <taxon>metagenomes</taxon>
        <taxon>ecological metagenomes</taxon>
    </lineage>
</organism>
<dbReference type="EMBL" id="UINC01077953">
    <property type="protein sequence ID" value="SVC18558.1"/>
    <property type="molecule type" value="Genomic_DNA"/>
</dbReference>
<evidence type="ECO:0008006" key="3">
    <source>
        <dbReference type="Google" id="ProtNLM"/>
    </source>
</evidence>
<gene>
    <name evidence="2" type="ORF">METZ01_LOCUS271412</name>
</gene>
<dbReference type="AlphaFoldDB" id="A0A382K2U6"/>
<dbReference type="PRINTS" id="PR00080">
    <property type="entry name" value="SDRFAMILY"/>
</dbReference>
<feature type="non-terminal residue" evidence="2">
    <location>
        <position position="1"/>
    </location>
</feature>
<dbReference type="PRINTS" id="PR00081">
    <property type="entry name" value="GDHRDH"/>
</dbReference>
<dbReference type="InterPro" id="IPR002347">
    <property type="entry name" value="SDR_fam"/>
</dbReference>
<proteinExistence type="inferred from homology"/>
<reference evidence="2" key="1">
    <citation type="submission" date="2018-05" db="EMBL/GenBank/DDBJ databases">
        <authorList>
            <person name="Lanie J.A."/>
            <person name="Ng W.-L."/>
            <person name="Kazmierczak K.M."/>
            <person name="Andrzejewski T.M."/>
            <person name="Davidsen T.M."/>
            <person name="Wayne K.J."/>
            <person name="Tettelin H."/>
            <person name="Glass J.I."/>
            <person name="Rusch D."/>
            <person name="Podicherti R."/>
            <person name="Tsui H.-C.T."/>
            <person name="Winkler M.E."/>
        </authorList>
    </citation>
    <scope>NUCLEOTIDE SEQUENCE</scope>
</reference>
<dbReference type="InterPro" id="IPR050259">
    <property type="entry name" value="SDR"/>
</dbReference>